<feature type="region of interest" description="Disordered" evidence="2">
    <location>
        <begin position="1"/>
        <end position="77"/>
    </location>
</feature>
<feature type="region of interest" description="Disordered" evidence="2">
    <location>
        <begin position="231"/>
        <end position="250"/>
    </location>
</feature>
<keyword evidence="4" id="KW-1185">Reference proteome</keyword>
<evidence type="ECO:0000313" key="3">
    <source>
        <dbReference type="EMBL" id="KAL1883255.1"/>
    </source>
</evidence>
<dbReference type="PANTHER" id="PTHR23159">
    <property type="entry name" value="CENTROSOMAL PROTEIN 2"/>
    <property type="match status" value="1"/>
</dbReference>
<feature type="compositionally biased region" description="Low complexity" evidence="2">
    <location>
        <begin position="38"/>
        <end position="74"/>
    </location>
</feature>
<evidence type="ECO:0000313" key="4">
    <source>
        <dbReference type="Proteomes" id="UP001583177"/>
    </source>
</evidence>
<sequence>MARDFPLALRRTPRRRQQHDVEEPSRTPGTASQRKSSRSNATRRSATKTTLRTAGTKTVKSVPKSAATVSAASAETDNTADDSITLVDDTDDSITALDFDIPIASQASASASGRTTSTGISKRKRRSSVTSSSPSGGNTAIKRVRRQTAIDESNTSIVHVVPIRTQILDDHIKRRIRRNGLSEEMNEAYSEKRVRRNRTLAELRRARDDLRSRDAEIERLRELTAVFDDGVGHDDDDVTNNNAEDASRVQDLERQLARLREEVIGRQHDDVPSSSPPARHDDDDGVWGVPGGMSDRDSDAGGDFAHDFDDEFGESSVAELESGGTPSHHQKLPGRRPTALHLHGPALTPPSTSPAKLPSSPLRQIHSSGSTMPTMNSACDAGVQTAAVTTDAASQACISDPGMDTLQDELSTLRSEMASLNDTLQERDSLQARMREKLVSRQPYSSSIIQDHTGEDQDIELQLDIVLQDLGEKTSRLAALSSLLISPPTDSTPVDDKEMTAQLASTLRSIRQALEDLNPDTTLPPSTIDTLALAATRLRELDTALAQRTAELEASRAAEATLRSQLAGSDARAASLAQDASQLGQTVAALRDEVAILKEELDGARDDAALQRDAAVAEAEARLADALARLVLIEGRLAGAEEARRAGEVEAGALRGEVSRLSGALEEAQGTVVRLREGGVREREAAREAVGTMRMELLRALQVGEGFLAGASDGERGVAKMEEGVAAAVVPVVRVDKTARGRSDDSGLGLLEEGGE</sequence>
<feature type="compositionally biased region" description="Basic and acidic residues" evidence="2">
    <location>
        <begin position="294"/>
        <end position="307"/>
    </location>
</feature>
<evidence type="ECO:0000256" key="1">
    <source>
        <dbReference type="SAM" id="Coils"/>
    </source>
</evidence>
<proteinExistence type="predicted"/>
<dbReference type="PANTHER" id="PTHR23159:SF31">
    <property type="entry name" value="CENTROSOME-ASSOCIATED PROTEIN CEP250 ISOFORM X1"/>
    <property type="match status" value="1"/>
</dbReference>
<comment type="caution">
    <text evidence="3">The sequence shown here is derived from an EMBL/GenBank/DDBJ whole genome shotgun (WGS) entry which is preliminary data.</text>
</comment>
<keyword evidence="1" id="KW-0175">Coiled coil</keyword>
<organism evidence="3 4">
    <name type="scientific">Diaporthe australafricana</name>
    <dbReference type="NCBI Taxonomy" id="127596"/>
    <lineage>
        <taxon>Eukaryota</taxon>
        <taxon>Fungi</taxon>
        <taxon>Dikarya</taxon>
        <taxon>Ascomycota</taxon>
        <taxon>Pezizomycotina</taxon>
        <taxon>Sordariomycetes</taxon>
        <taxon>Sordariomycetidae</taxon>
        <taxon>Diaporthales</taxon>
        <taxon>Diaporthaceae</taxon>
        <taxon>Diaporthe</taxon>
    </lineage>
</organism>
<gene>
    <name evidence="3" type="ORF">Daus18300_000313</name>
</gene>
<dbReference type="Gene3D" id="1.10.287.1490">
    <property type="match status" value="1"/>
</dbReference>
<feature type="region of interest" description="Disordered" evidence="2">
    <location>
        <begin position="107"/>
        <end position="144"/>
    </location>
</feature>
<feature type="region of interest" description="Disordered" evidence="2">
    <location>
        <begin position="263"/>
        <end position="361"/>
    </location>
</feature>
<dbReference type="EMBL" id="JAWRVE010000002">
    <property type="protein sequence ID" value="KAL1883255.1"/>
    <property type="molecule type" value="Genomic_DNA"/>
</dbReference>
<feature type="coiled-coil region" evidence="1">
    <location>
        <begin position="580"/>
        <end position="636"/>
    </location>
</feature>
<name>A0ABR3Y4M0_9PEZI</name>
<protein>
    <recommendedName>
        <fullName evidence="5">BZIP domain-containing protein</fullName>
    </recommendedName>
</protein>
<evidence type="ECO:0008006" key="5">
    <source>
        <dbReference type="Google" id="ProtNLM"/>
    </source>
</evidence>
<dbReference type="Proteomes" id="UP001583177">
    <property type="component" value="Unassembled WGS sequence"/>
</dbReference>
<reference evidence="3 4" key="1">
    <citation type="journal article" date="2024" name="IMA Fungus">
        <title>IMA Genome - F19 : A genome assembly and annotation guide to empower mycologists, including annotated draft genome sequences of Ceratocystis pirilliformis, Diaporthe australafricana, Fusarium ophioides, Paecilomyces lecythidis, and Sporothrix stenoceras.</title>
        <authorList>
            <person name="Aylward J."/>
            <person name="Wilson A.M."/>
            <person name="Visagie C.M."/>
            <person name="Spraker J."/>
            <person name="Barnes I."/>
            <person name="Buitendag C."/>
            <person name="Ceriani C."/>
            <person name="Del Mar Angel L."/>
            <person name="du Plessis D."/>
            <person name="Fuchs T."/>
            <person name="Gasser K."/>
            <person name="Kramer D."/>
            <person name="Li W."/>
            <person name="Munsamy K."/>
            <person name="Piso A."/>
            <person name="Price J.L."/>
            <person name="Sonnekus B."/>
            <person name="Thomas C."/>
            <person name="van der Nest A."/>
            <person name="van Dijk A."/>
            <person name="van Heerden A."/>
            <person name="van Vuuren N."/>
            <person name="Yilmaz N."/>
            <person name="Duong T.A."/>
            <person name="van der Merwe N.A."/>
            <person name="Wingfield M.J."/>
            <person name="Wingfield B.D."/>
        </authorList>
    </citation>
    <scope>NUCLEOTIDE SEQUENCE [LARGE SCALE GENOMIC DNA]</scope>
    <source>
        <strain evidence="3 4">CMW 18300</strain>
    </source>
</reference>
<evidence type="ECO:0000256" key="2">
    <source>
        <dbReference type="SAM" id="MobiDB-lite"/>
    </source>
</evidence>
<accession>A0ABR3Y4M0</accession>